<dbReference type="EMBL" id="BLXT01007705">
    <property type="protein sequence ID" value="GFO41663.1"/>
    <property type="molecule type" value="Genomic_DNA"/>
</dbReference>
<organism evidence="1 2">
    <name type="scientific">Plakobranchus ocellatus</name>
    <dbReference type="NCBI Taxonomy" id="259542"/>
    <lineage>
        <taxon>Eukaryota</taxon>
        <taxon>Metazoa</taxon>
        <taxon>Spiralia</taxon>
        <taxon>Lophotrochozoa</taxon>
        <taxon>Mollusca</taxon>
        <taxon>Gastropoda</taxon>
        <taxon>Heterobranchia</taxon>
        <taxon>Euthyneura</taxon>
        <taxon>Panpulmonata</taxon>
        <taxon>Sacoglossa</taxon>
        <taxon>Placobranchoidea</taxon>
        <taxon>Plakobranchidae</taxon>
        <taxon>Plakobranchus</taxon>
    </lineage>
</organism>
<gene>
    <name evidence="1" type="ORF">PoB_006816800</name>
</gene>
<protein>
    <submittedName>
        <fullName evidence="1">Uncharacterized protein</fullName>
    </submittedName>
</protein>
<evidence type="ECO:0000313" key="2">
    <source>
        <dbReference type="Proteomes" id="UP000735302"/>
    </source>
</evidence>
<sequence>MVYSSYWKVRDYAYYARPFVKPGRRWGPCRSQGHLLSTVPSMHPRLKEAQWTCGLVRRSLASLAVLCYTITLNYGRCIPKNDHACDALFTRRRDGIAQYVTFFCDFPAGGCCSYDRFFLILGLRDQKSQVITQPPGV</sequence>
<reference evidence="1 2" key="1">
    <citation type="journal article" date="2021" name="Elife">
        <title>Chloroplast acquisition without the gene transfer in kleptoplastic sea slugs, Plakobranchus ocellatus.</title>
        <authorList>
            <person name="Maeda T."/>
            <person name="Takahashi S."/>
            <person name="Yoshida T."/>
            <person name="Shimamura S."/>
            <person name="Takaki Y."/>
            <person name="Nagai Y."/>
            <person name="Toyoda A."/>
            <person name="Suzuki Y."/>
            <person name="Arimoto A."/>
            <person name="Ishii H."/>
            <person name="Satoh N."/>
            <person name="Nishiyama T."/>
            <person name="Hasebe M."/>
            <person name="Maruyama T."/>
            <person name="Minagawa J."/>
            <person name="Obokata J."/>
            <person name="Shigenobu S."/>
        </authorList>
    </citation>
    <scope>NUCLEOTIDE SEQUENCE [LARGE SCALE GENOMIC DNA]</scope>
</reference>
<evidence type="ECO:0000313" key="1">
    <source>
        <dbReference type="EMBL" id="GFO41663.1"/>
    </source>
</evidence>
<accession>A0AAV4DC80</accession>
<comment type="caution">
    <text evidence="1">The sequence shown here is derived from an EMBL/GenBank/DDBJ whole genome shotgun (WGS) entry which is preliminary data.</text>
</comment>
<dbReference type="AlphaFoldDB" id="A0AAV4DC80"/>
<keyword evidence="2" id="KW-1185">Reference proteome</keyword>
<name>A0AAV4DC80_9GAST</name>
<proteinExistence type="predicted"/>
<dbReference type="Proteomes" id="UP000735302">
    <property type="component" value="Unassembled WGS sequence"/>
</dbReference>